<evidence type="ECO:0000259" key="5">
    <source>
        <dbReference type="PROSITE" id="PS50105"/>
    </source>
</evidence>
<feature type="compositionally biased region" description="Polar residues" evidence="4">
    <location>
        <begin position="283"/>
        <end position="292"/>
    </location>
</feature>
<feature type="region of interest" description="Disordered" evidence="4">
    <location>
        <begin position="557"/>
        <end position="630"/>
    </location>
</feature>
<dbReference type="AlphaFoldDB" id="D7FHT5"/>
<dbReference type="SMART" id="SM00454">
    <property type="entry name" value="SAM"/>
    <property type="match status" value="1"/>
</dbReference>
<dbReference type="InterPro" id="IPR001660">
    <property type="entry name" value="SAM"/>
</dbReference>
<dbReference type="InParanoid" id="D7FHT5"/>
<accession>D7FHT5</accession>
<evidence type="ECO:0000313" key="6">
    <source>
        <dbReference type="EMBL" id="CBJ28640.1"/>
    </source>
</evidence>
<dbReference type="EMBL" id="FN649760">
    <property type="protein sequence ID" value="CBJ28640.1"/>
    <property type="molecule type" value="Genomic_DNA"/>
</dbReference>
<dbReference type="InterPro" id="IPR036612">
    <property type="entry name" value="KH_dom_type_1_sf"/>
</dbReference>
<keyword evidence="7" id="KW-1185">Reference proteome</keyword>
<evidence type="ECO:0000256" key="3">
    <source>
        <dbReference type="PROSITE-ProRule" id="PRU00117"/>
    </source>
</evidence>
<dbReference type="InterPro" id="IPR013761">
    <property type="entry name" value="SAM/pointed_sf"/>
</dbReference>
<dbReference type="PROSITE" id="PS50105">
    <property type="entry name" value="SAM_DOMAIN"/>
    <property type="match status" value="1"/>
</dbReference>
<dbReference type="PANTHER" id="PTHR10627">
    <property type="entry name" value="SCP160"/>
    <property type="match status" value="1"/>
</dbReference>
<dbReference type="CDD" id="cd00105">
    <property type="entry name" value="KH-I"/>
    <property type="match status" value="2"/>
</dbReference>
<comment type="similarity">
    <text evidence="1">Belongs to the BicC family.</text>
</comment>
<feature type="region of interest" description="Disordered" evidence="4">
    <location>
        <begin position="219"/>
        <end position="313"/>
    </location>
</feature>
<name>D7FHT5_ECTSI</name>
<evidence type="ECO:0000313" key="7">
    <source>
        <dbReference type="Proteomes" id="UP000002630"/>
    </source>
</evidence>
<feature type="compositionally biased region" description="Low complexity" evidence="4">
    <location>
        <begin position="584"/>
        <end position="597"/>
    </location>
</feature>
<feature type="compositionally biased region" description="Gly residues" evidence="4">
    <location>
        <begin position="612"/>
        <end position="623"/>
    </location>
</feature>
<feature type="compositionally biased region" description="Low complexity" evidence="4">
    <location>
        <begin position="334"/>
        <end position="350"/>
    </location>
</feature>
<dbReference type="GO" id="GO:0003723">
    <property type="term" value="F:RNA binding"/>
    <property type="evidence" value="ECO:0007669"/>
    <property type="project" value="UniProtKB-UniRule"/>
</dbReference>
<dbReference type="PANTHER" id="PTHR10627:SF74">
    <property type="entry name" value="OS08G0526500 PROTEIN"/>
    <property type="match status" value="1"/>
</dbReference>
<dbReference type="Pfam" id="PF00013">
    <property type="entry name" value="KH_1"/>
    <property type="match status" value="2"/>
</dbReference>
<dbReference type="SUPFAM" id="SSF47769">
    <property type="entry name" value="SAM/Pointed domain"/>
    <property type="match status" value="2"/>
</dbReference>
<evidence type="ECO:0000256" key="1">
    <source>
        <dbReference type="ARBA" id="ARBA00007662"/>
    </source>
</evidence>
<feature type="region of interest" description="Disordered" evidence="4">
    <location>
        <begin position="330"/>
        <end position="353"/>
    </location>
</feature>
<dbReference type="OrthoDB" id="5204190at2759"/>
<dbReference type="CDD" id="cd09487">
    <property type="entry name" value="SAM_superfamily"/>
    <property type="match status" value="1"/>
</dbReference>
<keyword evidence="2" id="KW-0677">Repeat</keyword>
<dbReference type="Gene3D" id="1.10.150.50">
    <property type="entry name" value="Transcription Factor, Ets-1"/>
    <property type="match status" value="2"/>
</dbReference>
<feature type="compositionally biased region" description="Gly residues" evidence="4">
    <location>
        <begin position="296"/>
        <end position="308"/>
    </location>
</feature>
<dbReference type="InterPro" id="IPR004087">
    <property type="entry name" value="KH_dom"/>
</dbReference>
<protein>
    <recommendedName>
        <fullName evidence="5">SAM domain-containing protein</fullName>
    </recommendedName>
</protein>
<feature type="region of interest" description="Disordered" evidence="4">
    <location>
        <begin position="410"/>
        <end position="441"/>
    </location>
</feature>
<dbReference type="Pfam" id="PF00536">
    <property type="entry name" value="SAM_1"/>
    <property type="match status" value="2"/>
</dbReference>
<feature type="domain" description="SAM" evidence="5">
    <location>
        <begin position="438"/>
        <end position="482"/>
    </location>
</feature>
<reference evidence="6 7" key="1">
    <citation type="journal article" date="2010" name="Nature">
        <title>The Ectocarpus genome and the independent evolution of multicellularity in brown algae.</title>
        <authorList>
            <person name="Cock J.M."/>
            <person name="Sterck L."/>
            <person name="Rouze P."/>
            <person name="Scornet D."/>
            <person name="Allen A.E."/>
            <person name="Amoutzias G."/>
            <person name="Anthouard V."/>
            <person name="Artiguenave F."/>
            <person name="Aury J.M."/>
            <person name="Badger J.H."/>
            <person name="Beszteri B."/>
            <person name="Billiau K."/>
            <person name="Bonnet E."/>
            <person name="Bothwell J.H."/>
            <person name="Bowler C."/>
            <person name="Boyen C."/>
            <person name="Brownlee C."/>
            <person name="Carrano C.J."/>
            <person name="Charrier B."/>
            <person name="Cho G.Y."/>
            <person name="Coelho S.M."/>
            <person name="Collen J."/>
            <person name="Corre E."/>
            <person name="Da Silva C."/>
            <person name="Delage L."/>
            <person name="Delaroque N."/>
            <person name="Dittami S.M."/>
            <person name="Doulbeau S."/>
            <person name="Elias M."/>
            <person name="Farnham G."/>
            <person name="Gachon C.M."/>
            <person name="Gschloessl B."/>
            <person name="Heesch S."/>
            <person name="Jabbari K."/>
            <person name="Jubin C."/>
            <person name="Kawai H."/>
            <person name="Kimura K."/>
            <person name="Kloareg B."/>
            <person name="Kupper F.C."/>
            <person name="Lang D."/>
            <person name="Le Bail A."/>
            <person name="Leblanc C."/>
            <person name="Lerouge P."/>
            <person name="Lohr M."/>
            <person name="Lopez P.J."/>
            <person name="Martens C."/>
            <person name="Maumus F."/>
            <person name="Michel G."/>
            <person name="Miranda-Saavedra D."/>
            <person name="Morales J."/>
            <person name="Moreau H."/>
            <person name="Motomura T."/>
            <person name="Nagasato C."/>
            <person name="Napoli C.A."/>
            <person name="Nelson D.R."/>
            <person name="Nyvall-Collen P."/>
            <person name="Peters A.F."/>
            <person name="Pommier C."/>
            <person name="Potin P."/>
            <person name="Poulain J."/>
            <person name="Quesneville H."/>
            <person name="Read B."/>
            <person name="Rensing S.A."/>
            <person name="Ritter A."/>
            <person name="Rousvoal S."/>
            <person name="Samanta M."/>
            <person name="Samson G."/>
            <person name="Schroeder D.C."/>
            <person name="Segurens B."/>
            <person name="Strittmatter M."/>
            <person name="Tonon T."/>
            <person name="Tregear J.W."/>
            <person name="Valentin K."/>
            <person name="von Dassow P."/>
            <person name="Yamagishi T."/>
            <person name="Van de Peer Y."/>
            <person name="Wincker P."/>
        </authorList>
    </citation>
    <scope>NUCLEOTIDE SEQUENCE [LARGE SCALE GENOMIC DNA]</scope>
    <source>
        <strain evidence="7">Ec32 / CCAP1310/4</strain>
    </source>
</reference>
<proteinExistence type="inferred from homology"/>
<evidence type="ECO:0000256" key="4">
    <source>
        <dbReference type="SAM" id="MobiDB-lite"/>
    </source>
</evidence>
<dbReference type="Proteomes" id="UP000002630">
    <property type="component" value="Unassembled WGS sequence"/>
</dbReference>
<dbReference type="InterPro" id="IPR004088">
    <property type="entry name" value="KH_dom_type_1"/>
</dbReference>
<evidence type="ECO:0000256" key="2">
    <source>
        <dbReference type="ARBA" id="ARBA00022737"/>
    </source>
</evidence>
<dbReference type="PROSITE" id="PS50084">
    <property type="entry name" value="KH_TYPE_1"/>
    <property type="match status" value="2"/>
</dbReference>
<dbReference type="SUPFAM" id="SSF54791">
    <property type="entry name" value="Eukaryotic type KH-domain (KH-domain type I)"/>
    <property type="match status" value="2"/>
</dbReference>
<keyword evidence="3" id="KW-0694">RNA-binding</keyword>
<dbReference type="Gene3D" id="3.30.1370.10">
    <property type="entry name" value="K Homology domain, type 1"/>
    <property type="match status" value="2"/>
</dbReference>
<dbReference type="SMART" id="SM00322">
    <property type="entry name" value="KH"/>
    <property type="match status" value="2"/>
</dbReference>
<organism evidence="6 7">
    <name type="scientific">Ectocarpus siliculosus</name>
    <name type="common">Brown alga</name>
    <name type="synonym">Conferva siliculosa</name>
    <dbReference type="NCBI Taxonomy" id="2880"/>
    <lineage>
        <taxon>Eukaryota</taxon>
        <taxon>Sar</taxon>
        <taxon>Stramenopiles</taxon>
        <taxon>Ochrophyta</taxon>
        <taxon>PX clade</taxon>
        <taxon>Phaeophyceae</taxon>
        <taxon>Ectocarpales</taxon>
        <taxon>Ectocarpaceae</taxon>
        <taxon>Ectocarpus</taxon>
    </lineage>
</organism>
<gene>
    <name evidence="6" type="ORF">Esi_0110_0088</name>
</gene>
<dbReference type="STRING" id="2880.D7FHT5"/>
<sequence>MSMAALASLPHGASALPASAVPTVLERFPGFVRCVMDIAPEVVGWVIGRSGAHIKEMKHRSGCGMWVDQKDLKLYITGADMPRIHAAAALVGDLISKAPVNVNSAGVEDEVTSHMIECPPHLIGLLIGRGGSTIKRIKEESRANVVINQKMMKVIVSGIPQSVRLGVAMIEDVITFGRSAEHGAGLGGAVPPNFLDFPAGVAGMAEFMDDGGGGLDSFTVRSTGPPGQQPFMNPGEAGGVRMGSSPLSIPGSGDPGSNLSAGGAGFPVVGGAPYDEELRKQQLRGSPASSMMQQQQGGGAAGGGGGGRPAKMEADVAGFNGKEMDCGGMLGHNSAASGGSRTGSISSGGTPPLVGRSLSMGSWNVMGAPPIRVVDTAGGGGGGAPPLRLGNSPATGLSVAGALMNMNRLSINSDDSNGGGRSIGQASRQRERPGTPVGNPADLAEFLGDMGLGQYAQALTENEIDLEAVQLMADSDFQDIGIPKGPRVKLLYALRTNRYPPKSGDLSTMKTFLASLGLDRYCKAFEEAEVDMGAVDVMEESDYAQLGVAKWSFSVAPGGGGGPRRAPSSEGEADGGAGGDVDVDPAAAACSPQAAAEEAAEGVSREEDEQGGTRGVGWVGGGVSDAEEALSPPVDVWVASALRNAEEVLDGGDGSP</sequence>